<evidence type="ECO:0000313" key="2">
    <source>
        <dbReference type="Proteomes" id="UP000887574"/>
    </source>
</evidence>
<feature type="compositionally biased region" description="Polar residues" evidence="1">
    <location>
        <begin position="48"/>
        <end position="75"/>
    </location>
</feature>
<dbReference type="Gene3D" id="1.10.510.10">
    <property type="entry name" value="Transferase(Phosphotransferase) domain 1"/>
    <property type="match status" value="1"/>
</dbReference>
<dbReference type="AlphaFoldDB" id="A0A915DDG5"/>
<keyword evidence="2" id="KW-1185">Reference proteome</keyword>
<dbReference type="Proteomes" id="UP000887574">
    <property type="component" value="Unplaced"/>
</dbReference>
<protein>
    <submittedName>
        <fullName evidence="3">Uncharacterized protein</fullName>
    </submittedName>
</protein>
<reference evidence="3" key="1">
    <citation type="submission" date="2022-11" db="UniProtKB">
        <authorList>
            <consortium name="WormBaseParasite"/>
        </authorList>
    </citation>
    <scope>IDENTIFICATION</scope>
</reference>
<name>A0A915DDG5_9BILA</name>
<organism evidence="2 3">
    <name type="scientific">Ditylenchus dipsaci</name>
    <dbReference type="NCBI Taxonomy" id="166011"/>
    <lineage>
        <taxon>Eukaryota</taxon>
        <taxon>Metazoa</taxon>
        <taxon>Ecdysozoa</taxon>
        <taxon>Nematoda</taxon>
        <taxon>Chromadorea</taxon>
        <taxon>Rhabditida</taxon>
        <taxon>Tylenchina</taxon>
        <taxon>Tylenchomorpha</taxon>
        <taxon>Sphaerularioidea</taxon>
        <taxon>Anguinidae</taxon>
        <taxon>Anguininae</taxon>
        <taxon>Ditylenchus</taxon>
    </lineage>
</organism>
<evidence type="ECO:0000313" key="3">
    <source>
        <dbReference type="WBParaSite" id="jg18271"/>
    </source>
</evidence>
<feature type="region of interest" description="Disordered" evidence="1">
    <location>
        <begin position="1"/>
        <end position="75"/>
    </location>
</feature>
<sequence length="75" mass="8639">MDPKKRPSATEALNNEWLVNVDPDRVPPPSLPTNQDCHEMWSKKMKAQRNQQRHQQSTDTNGGIASTSQQKQRRN</sequence>
<proteinExistence type="predicted"/>
<evidence type="ECO:0000256" key="1">
    <source>
        <dbReference type="SAM" id="MobiDB-lite"/>
    </source>
</evidence>
<dbReference type="WBParaSite" id="jg18271">
    <property type="protein sequence ID" value="jg18271"/>
    <property type="gene ID" value="jg18271"/>
</dbReference>
<accession>A0A915DDG5</accession>